<reference evidence="2" key="1">
    <citation type="submission" date="2018-10" db="EMBL/GenBank/DDBJ databases">
        <title>Hidden diversity of soil giant viruses.</title>
        <authorList>
            <person name="Schulz F."/>
            <person name="Alteio L."/>
            <person name="Goudeau D."/>
            <person name="Ryan E.M."/>
            <person name="Malmstrom R.R."/>
            <person name="Blanchard J."/>
            <person name="Woyke T."/>
        </authorList>
    </citation>
    <scope>NUCLEOTIDE SEQUENCE</scope>
    <source>
        <strain evidence="2">HYV1</strain>
    </source>
</reference>
<evidence type="ECO:0000256" key="1">
    <source>
        <dbReference type="SAM" id="MobiDB-lite"/>
    </source>
</evidence>
<dbReference type="EMBL" id="MK072386">
    <property type="protein sequence ID" value="AYV83104.1"/>
    <property type="molecule type" value="Genomic_DNA"/>
</dbReference>
<evidence type="ECO:0000313" key="2">
    <source>
        <dbReference type="EMBL" id="AYV83104.1"/>
    </source>
</evidence>
<gene>
    <name evidence="2" type="ORF">Hyperionvirus4_69</name>
</gene>
<accession>A0A3G5A9E4</accession>
<feature type="compositionally biased region" description="Basic residues" evidence="1">
    <location>
        <begin position="44"/>
        <end position="55"/>
    </location>
</feature>
<proteinExistence type="predicted"/>
<name>A0A3G5A9E4_9VIRU</name>
<feature type="region of interest" description="Disordered" evidence="1">
    <location>
        <begin position="42"/>
        <end position="74"/>
    </location>
</feature>
<sequence>MNCYYCKKGCCSNIKQTDGPYCEGCFELVLIPMLKLSMNQKMNQKMKHARPKGAHPLREGVDALASGDLSGDDE</sequence>
<organism evidence="2">
    <name type="scientific">Hyperionvirus sp</name>
    <dbReference type="NCBI Taxonomy" id="2487770"/>
    <lineage>
        <taxon>Viruses</taxon>
        <taxon>Varidnaviria</taxon>
        <taxon>Bamfordvirae</taxon>
        <taxon>Nucleocytoviricota</taxon>
        <taxon>Megaviricetes</taxon>
        <taxon>Imitervirales</taxon>
        <taxon>Mimiviridae</taxon>
        <taxon>Klosneuvirinae</taxon>
    </lineage>
</organism>
<protein>
    <submittedName>
        <fullName evidence="2">Uncharacterized protein</fullName>
    </submittedName>
</protein>